<accession>A0A9D5HA14</accession>
<comment type="subcellular location">
    <subcellularLocation>
        <location evidence="1">Secreted</location>
        <location evidence="1">Extracellular space</location>
    </subcellularLocation>
</comment>
<keyword evidence="5" id="KW-1015">Disulfide bond</keyword>
<protein>
    <recommendedName>
        <fullName evidence="8">Pectinesterase inhibitor domain-containing protein</fullName>
    </recommendedName>
</protein>
<dbReference type="SMART" id="SM00856">
    <property type="entry name" value="PMEI"/>
    <property type="match status" value="1"/>
</dbReference>
<keyword evidence="2" id="KW-0964">Secreted</keyword>
<dbReference type="SUPFAM" id="SSF56053">
    <property type="entry name" value="Ribosomal protein L6"/>
    <property type="match status" value="1"/>
</dbReference>
<evidence type="ECO:0000313" key="9">
    <source>
        <dbReference type="EMBL" id="KAJ0968538.1"/>
    </source>
</evidence>
<dbReference type="FunFam" id="3.90.930.12:FF:000004">
    <property type="entry name" value="60S ribosomal protein L9"/>
    <property type="match status" value="1"/>
</dbReference>
<sequence length="313" mass="33927">MKTIRSSQTMDILKGVKVRVKAKLIEVEGPRGKLTRNFKHLNLDFELIDGGRKLKVDAWFGSRKTMAAIRTTLSHVKNLITVMQSLSITNSSSTIVIRNFLGEKKSGVQSSEAPPSLITMKPSPSPLLLLLLFLLVSISAINAASPTDFIRASCGATRYPALCIQCLSSYAPTVHRNPRQLAHAALSVSADRARAASSFVSRLSSSASKPLTPREAGAVKDCIETMADSVDRLRSSMKEMAHMGRAGSQDFGWHLSNVQTWVSAALTDESTCLDGLHQRRNGDDAGVRAAIRKKVVDVAHVTSNALALVNKIH</sequence>
<dbReference type="AlphaFoldDB" id="A0A9D5HA14"/>
<dbReference type="SUPFAM" id="SSF101148">
    <property type="entry name" value="Plant invertase/pectin methylesterase inhibitor"/>
    <property type="match status" value="1"/>
</dbReference>
<evidence type="ECO:0000313" key="10">
    <source>
        <dbReference type="Proteomes" id="UP001085076"/>
    </source>
</evidence>
<evidence type="ECO:0000259" key="8">
    <source>
        <dbReference type="SMART" id="SM00856"/>
    </source>
</evidence>
<dbReference type="GO" id="GO:0005840">
    <property type="term" value="C:ribosome"/>
    <property type="evidence" value="ECO:0007669"/>
    <property type="project" value="UniProtKB-KW"/>
</dbReference>
<comment type="caution">
    <text evidence="9">The sequence shown here is derived from an EMBL/GenBank/DDBJ whole genome shotgun (WGS) entry which is preliminary data.</text>
</comment>
<dbReference type="GO" id="GO:0019843">
    <property type="term" value="F:rRNA binding"/>
    <property type="evidence" value="ECO:0007669"/>
    <property type="project" value="InterPro"/>
</dbReference>
<dbReference type="GO" id="GO:0004857">
    <property type="term" value="F:enzyme inhibitor activity"/>
    <property type="evidence" value="ECO:0007669"/>
    <property type="project" value="InterPro"/>
</dbReference>
<dbReference type="InterPro" id="IPR051955">
    <property type="entry name" value="PME_Inhibitor"/>
</dbReference>
<dbReference type="CDD" id="cd15798">
    <property type="entry name" value="PMEI-like_3"/>
    <property type="match status" value="1"/>
</dbReference>
<dbReference type="GO" id="GO:0005576">
    <property type="term" value="C:extracellular region"/>
    <property type="evidence" value="ECO:0007669"/>
    <property type="project" value="UniProtKB-SubCell"/>
</dbReference>
<keyword evidence="3" id="KW-0732">Signal</keyword>
<dbReference type="NCBIfam" id="TIGR01614">
    <property type="entry name" value="PME_inhib"/>
    <property type="match status" value="1"/>
</dbReference>
<proteinExistence type="inferred from homology"/>
<reference evidence="9" key="1">
    <citation type="submission" date="2021-03" db="EMBL/GenBank/DDBJ databases">
        <authorList>
            <person name="Li Z."/>
            <person name="Yang C."/>
        </authorList>
    </citation>
    <scope>NUCLEOTIDE SEQUENCE</scope>
    <source>
        <strain evidence="9">Dzin_1.0</strain>
        <tissue evidence="9">Leaf</tissue>
    </source>
</reference>
<evidence type="ECO:0000256" key="7">
    <source>
        <dbReference type="ARBA" id="ARBA00038471"/>
    </source>
</evidence>
<dbReference type="Proteomes" id="UP001085076">
    <property type="component" value="Miscellaneous, Linkage group lg07"/>
</dbReference>
<evidence type="ECO:0000256" key="1">
    <source>
        <dbReference type="ARBA" id="ARBA00004239"/>
    </source>
</evidence>
<dbReference type="Pfam" id="PF04043">
    <property type="entry name" value="PMEI"/>
    <property type="match status" value="1"/>
</dbReference>
<dbReference type="InterPro" id="IPR035513">
    <property type="entry name" value="Invertase/methylesterase_inhib"/>
</dbReference>
<evidence type="ECO:0000256" key="2">
    <source>
        <dbReference type="ARBA" id="ARBA00022525"/>
    </source>
</evidence>
<dbReference type="GO" id="GO:1990904">
    <property type="term" value="C:ribonucleoprotein complex"/>
    <property type="evidence" value="ECO:0007669"/>
    <property type="project" value="UniProtKB-KW"/>
</dbReference>
<dbReference type="InterPro" id="IPR020040">
    <property type="entry name" value="Ribosomal_uL6_a/b-dom"/>
</dbReference>
<dbReference type="PANTHER" id="PTHR31080">
    <property type="entry name" value="PECTINESTERASE INHIBITOR-LIKE"/>
    <property type="match status" value="1"/>
</dbReference>
<dbReference type="FunFam" id="1.20.140.40:FF:000006">
    <property type="entry name" value="Pectinesterase inhibitor 3"/>
    <property type="match status" value="1"/>
</dbReference>
<keyword evidence="6" id="KW-0687">Ribonucleoprotein</keyword>
<evidence type="ECO:0000256" key="6">
    <source>
        <dbReference type="ARBA" id="ARBA00023274"/>
    </source>
</evidence>
<dbReference type="Gene3D" id="3.90.930.12">
    <property type="entry name" value="Ribosomal protein L6, alpha-beta domain"/>
    <property type="match status" value="1"/>
</dbReference>
<evidence type="ECO:0000256" key="4">
    <source>
        <dbReference type="ARBA" id="ARBA00022980"/>
    </source>
</evidence>
<keyword evidence="4" id="KW-0689">Ribosomal protein</keyword>
<dbReference type="OrthoDB" id="1430376at2759"/>
<dbReference type="InterPro" id="IPR036789">
    <property type="entry name" value="Ribosomal_uL6-like_a/b-dom_sf"/>
</dbReference>
<name>A0A9D5HA14_9LILI</name>
<organism evidence="9 10">
    <name type="scientific">Dioscorea zingiberensis</name>
    <dbReference type="NCBI Taxonomy" id="325984"/>
    <lineage>
        <taxon>Eukaryota</taxon>
        <taxon>Viridiplantae</taxon>
        <taxon>Streptophyta</taxon>
        <taxon>Embryophyta</taxon>
        <taxon>Tracheophyta</taxon>
        <taxon>Spermatophyta</taxon>
        <taxon>Magnoliopsida</taxon>
        <taxon>Liliopsida</taxon>
        <taxon>Dioscoreales</taxon>
        <taxon>Dioscoreaceae</taxon>
        <taxon>Dioscorea</taxon>
    </lineage>
</organism>
<dbReference type="Gene3D" id="1.20.140.40">
    <property type="entry name" value="Invertase/pectin methylesterase inhibitor family protein"/>
    <property type="match status" value="1"/>
</dbReference>
<comment type="similarity">
    <text evidence="7">Belongs to the PMEI family.</text>
</comment>
<evidence type="ECO:0000256" key="3">
    <source>
        <dbReference type="ARBA" id="ARBA00022729"/>
    </source>
</evidence>
<reference evidence="9" key="2">
    <citation type="journal article" date="2022" name="Hortic Res">
        <title>The genome of Dioscorea zingiberensis sheds light on the biosynthesis, origin and evolution of the medicinally important diosgenin saponins.</title>
        <authorList>
            <person name="Li Y."/>
            <person name="Tan C."/>
            <person name="Li Z."/>
            <person name="Guo J."/>
            <person name="Li S."/>
            <person name="Chen X."/>
            <person name="Wang C."/>
            <person name="Dai X."/>
            <person name="Yang H."/>
            <person name="Song W."/>
            <person name="Hou L."/>
            <person name="Xu J."/>
            <person name="Tong Z."/>
            <person name="Xu A."/>
            <person name="Yuan X."/>
            <person name="Wang W."/>
            <person name="Yang Q."/>
            <person name="Chen L."/>
            <person name="Sun Z."/>
            <person name="Wang K."/>
            <person name="Pan B."/>
            <person name="Chen J."/>
            <person name="Bao Y."/>
            <person name="Liu F."/>
            <person name="Qi X."/>
            <person name="Gang D.R."/>
            <person name="Wen J."/>
            <person name="Li J."/>
        </authorList>
    </citation>
    <scope>NUCLEOTIDE SEQUENCE</scope>
    <source>
        <strain evidence="9">Dzin_1.0</strain>
    </source>
</reference>
<dbReference type="InterPro" id="IPR006501">
    <property type="entry name" value="Pectinesterase_inhib_dom"/>
</dbReference>
<evidence type="ECO:0000256" key="5">
    <source>
        <dbReference type="ARBA" id="ARBA00023157"/>
    </source>
</evidence>
<dbReference type="EMBL" id="JAGGNH010000007">
    <property type="protein sequence ID" value="KAJ0968538.1"/>
    <property type="molecule type" value="Genomic_DNA"/>
</dbReference>
<keyword evidence="10" id="KW-1185">Reference proteome</keyword>
<dbReference type="PANTHER" id="PTHR31080:SF87">
    <property type="entry name" value="PECTINESTERASE INHIBITOR 7"/>
    <property type="match status" value="1"/>
</dbReference>
<gene>
    <name evidence="9" type="ORF">J5N97_025455</name>
</gene>
<dbReference type="GO" id="GO:0003735">
    <property type="term" value="F:structural constituent of ribosome"/>
    <property type="evidence" value="ECO:0007669"/>
    <property type="project" value="InterPro"/>
</dbReference>
<dbReference type="Pfam" id="PF00347">
    <property type="entry name" value="Ribosomal_L6"/>
    <property type="match status" value="1"/>
</dbReference>
<dbReference type="GO" id="GO:0006412">
    <property type="term" value="P:translation"/>
    <property type="evidence" value="ECO:0007669"/>
    <property type="project" value="InterPro"/>
</dbReference>
<feature type="domain" description="Pectinesterase inhibitor" evidence="8">
    <location>
        <begin position="145"/>
        <end position="308"/>
    </location>
</feature>